<reference evidence="1 2" key="1">
    <citation type="submission" date="2017-01" db="EMBL/GenBank/DDBJ databases">
        <title>First insights into the biology of 'candidatus Vampirococcus archaeovorus'.</title>
        <authorList>
            <person name="Kizina J."/>
            <person name="Jordan S."/>
            <person name="Stueber K."/>
            <person name="Reinhardt R."/>
            <person name="Harder J."/>
        </authorList>
    </citation>
    <scope>NUCLEOTIDE SEQUENCE [LARGE SCALE GENOMIC DNA]</scope>
    <source>
        <strain evidence="1 2">LiM</strain>
    </source>
</reference>
<keyword evidence="2" id="KW-1185">Reference proteome</keyword>
<dbReference type="KEGG" id="vai:BU251_03365"/>
<gene>
    <name evidence="1" type="ORF">BU251_03365</name>
</gene>
<sequence>MSDRKIVDPNLYDADYYYHDNEGCHEYARGLDVAIHPKYKHVLEIACPQEGDEILDVGCGRGELLYYCAKRGAHVLGLDYSRAAIDIARQTIQMLPVEMRAFVKAEMGDVADHNFSHRYDLIFMLDVFEHMNDDQLERTCEKFKKILKENGRIIITTPNLYYEKYLQPLKMALDLPFRFLKWTFRVIRGKYRPKSAGEFLENALKVRVVGRGEAGKALHVNVSTPRKIRVMLKDFKVDIWCEDPSWAPISLIAKKWWGRQIVAVAQYK</sequence>
<protein>
    <recommendedName>
        <fullName evidence="3">Methyltransferase domain-containing protein</fullName>
    </recommendedName>
</protein>
<evidence type="ECO:0000313" key="1">
    <source>
        <dbReference type="EMBL" id="QAT16839.1"/>
    </source>
</evidence>
<accession>A0A410P3U0</accession>
<dbReference type="Proteomes" id="UP000287243">
    <property type="component" value="Chromosome"/>
</dbReference>
<dbReference type="PANTHER" id="PTHR43861">
    <property type="entry name" value="TRANS-ACONITATE 2-METHYLTRANSFERASE-RELATED"/>
    <property type="match status" value="1"/>
</dbReference>
<dbReference type="SUPFAM" id="SSF53335">
    <property type="entry name" value="S-adenosyl-L-methionine-dependent methyltransferases"/>
    <property type="match status" value="1"/>
</dbReference>
<dbReference type="Pfam" id="PF13489">
    <property type="entry name" value="Methyltransf_23"/>
    <property type="match status" value="1"/>
</dbReference>
<dbReference type="OrthoDB" id="9804312at2"/>
<dbReference type="RefSeq" id="WP_128699482.1">
    <property type="nucleotide sequence ID" value="NZ_CP019384.1"/>
</dbReference>
<organism evidence="1 2">
    <name type="scientific">Velamenicoccus archaeovorus</name>
    <dbReference type="NCBI Taxonomy" id="1930593"/>
    <lineage>
        <taxon>Bacteria</taxon>
        <taxon>Pseudomonadati</taxon>
        <taxon>Candidatus Omnitrophota</taxon>
        <taxon>Candidatus Velamenicoccus</taxon>
    </lineage>
</organism>
<proteinExistence type="predicted"/>
<evidence type="ECO:0008006" key="3">
    <source>
        <dbReference type="Google" id="ProtNLM"/>
    </source>
</evidence>
<evidence type="ECO:0000313" key="2">
    <source>
        <dbReference type="Proteomes" id="UP000287243"/>
    </source>
</evidence>
<dbReference type="AlphaFoldDB" id="A0A410P3U0"/>
<name>A0A410P3U0_VELA1</name>
<dbReference type="EMBL" id="CP019384">
    <property type="protein sequence ID" value="QAT16839.1"/>
    <property type="molecule type" value="Genomic_DNA"/>
</dbReference>
<dbReference type="Gene3D" id="3.40.50.150">
    <property type="entry name" value="Vaccinia Virus protein VP39"/>
    <property type="match status" value="1"/>
</dbReference>
<dbReference type="CDD" id="cd02440">
    <property type="entry name" value="AdoMet_MTases"/>
    <property type="match status" value="1"/>
</dbReference>
<dbReference type="InterPro" id="IPR029063">
    <property type="entry name" value="SAM-dependent_MTases_sf"/>
</dbReference>